<keyword evidence="3 8" id="KW-0812">Transmembrane</keyword>
<evidence type="ECO:0000256" key="3">
    <source>
        <dbReference type="ARBA" id="ARBA00022692"/>
    </source>
</evidence>
<comment type="similarity">
    <text evidence="2 8">Belongs to the calreticulin family.</text>
</comment>
<gene>
    <name evidence="10" type="ORF">BLNAU_21725</name>
</gene>
<evidence type="ECO:0000256" key="2">
    <source>
        <dbReference type="ARBA" id="ARBA00010983"/>
    </source>
</evidence>
<reference evidence="10 11" key="1">
    <citation type="journal article" date="2022" name="bioRxiv">
        <title>Genomics of Preaxostyla Flagellates Illuminates Evolutionary Transitions and the Path Towards Mitochondrial Loss.</title>
        <authorList>
            <person name="Novak L.V.F."/>
            <person name="Treitli S.C."/>
            <person name="Pyrih J."/>
            <person name="Halakuc P."/>
            <person name="Pipaliya S.V."/>
            <person name="Vacek V."/>
            <person name="Brzon O."/>
            <person name="Soukal P."/>
            <person name="Eme L."/>
            <person name="Dacks J.B."/>
            <person name="Karnkowska A."/>
            <person name="Elias M."/>
            <person name="Hampl V."/>
        </authorList>
    </citation>
    <scope>NUCLEOTIDE SEQUENCE [LARGE SCALE GENOMIC DNA]</scope>
    <source>
        <strain evidence="10">NAU3</strain>
        <tissue evidence="10">Gut</tissue>
    </source>
</reference>
<dbReference type="SUPFAM" id="SSF63887">
    <property type="entry name" value="P-domain of calnexin/calreticulin"/>
    <property type="match status" value="1"/>
</dbReference>
<evidence type="ECO:0000256" key="7">
    <source>
        <dbReference type="ARBA" id="ARBA00023186"/>
    </source>
</evidence>
<proteinExistence type="inferred from homology"/>
<evidence type="ECO:0000313" key="10">
    <source>
        <dbReference type="EMBL" id="KAK2943362.1"/>
    </source>
</evidence>
<evidence type="ECO:0000256" key="8">
    <source>
        <dbReference type="RuleBase" id="RU362126"/>
    </source>
</evidence>
<dbReference type="PANTHER" id="PTHR11073:SF1">
    <property type="entry name" value="CALNEXIN 14D-RELATED"/>
    <property type="match status" value="1"/>
</dbReference>
<comment type="subcellular location">
    <subcellularLocation>
        <location evidence="1">Endoplasmic reticulum membrane</location>
        <topology evidence="1">Single-pass membrane protein</topology>
    </subcellularLocation>
</comment>
<dbReference type="InterPro" id="IPR001580">
    <property type="entry name" value="Calret/calnex"/>
</dbReference>
<organism evidence="10 11">
    <name type="scientific">Blattamonas nauphoetae</name>
    <dbReference type="NCBI Taxonomy" id="2049346"/>
    <lineage>
        <taxon>Eukaryota</taxon>
        <taxon>Metamonada</taxon>
        <taxon>Preaxostyla</taxon>
        <taxon>Oxymonadida</taxon>
        <taxon>Blattamonas</taxon>
    </lineage>
</organism>
<protein>
    <submittedName>
        <fullName evidence="10">Calnexin like protein</fullName>
    </submittedName>
</protein>
<evidence type="ECO:0000256" key="6">
    <source>
        <dbReference type="ARBA" id="ARBA00023136"/>
    </source>
</evidence>
<dbReference type="Proteomes" id="UP001281761">
    <property type="component" value="Unassembled WGS sequence"/>
</dbReference>
<evidence type="ECO:0000256" key="5">
    <source>
        <dbReference type="ARBA" id="ARBA00022989"/>
    </source>
</evidence>
<evidence type="ECO:0000313" key="11">
    <source>
        <dbReference type="Proteomes" id="UP001281761"/>
    </source>
</evidence>
<dbReference type="Pfam" id="PF00262">
    <property type="entry name" value="Calreticulin"/>
    <property type="match status" value="1"/>
</dbReference>
<accession>A0ABQ9WXE0</accession>
<dbReference type="InterPro" id="IPR013320">
    <property type="entry name" value="ConA-like_dom_sf"/>
</dbReference>
<evidence type="ECO:0000256" key="9">
    <source>
        <dbReference type="SAM" id="MobiDB-lite"/>
    </source>
</evidence>
<dbReference type="EMBL" id="JARBJD010000350">
    <property type="protein sequence ID" value="KAK2943362.1"/>
    <property type="molecule type" value="Genomic_DNA"/>
</dbReference>
<feature type="compositionally biased region" description="Basic and acidic residues" evidence="9">
    <location>
        <begin position="480"/>
        <end position="496"/>
    </location>
</feature>
<keyword evidence="4 8" id="KW-0256">Endoplasmic reticulum</keyword>
<dbReference type="Gene3D" id="2.10.250.10">
    <property type="entry name" value="Calreticulin/calnexin, P domain"/>
    <property type="match status" value="1"/>
</dbReference>
<keyword evidence="5 8" id="KW-1133">Transmembrane helix</keyword>
<feature type="compositionally biased region" description="Basic and acidic residues" evidence="9">
    <location>
        <begin position="213"/>
        <end position="238"/>
    </location>
</feature>
<keyword evidence="11" id="KW-1185">Reference proteome</keyword>
<keyword evidence="7 8" id="KW-0143">Chaperone</keyword>
<dbReference type="InterPro" id="IPR009033">
    <property type="entry name" value="Calreticulin/calnexin_P_dom_sf"/>
</dbReference>
<dbReference type="Gene3D" id="2.60.120.200">
    <property type="match status" value="1"/>
</dbReference>
<sequence length="526" mass="61042">MILPFFFIFVSSKTFFFDDFEKSSIGTEWVRTQADFFRGKFRIGKTEKLTNTTQKTGLITDSANKDFAISRTTNFTHNSGDFIVQYIVHSQVSNWHECDLVLKLYSEPFDQYELDANTPIRLAFGHQSSYPSHIHFSVGFADEKTKKWHQHNMTTKLHFPRDDLSHFFRLIIRSDETFSIYADDSLLTEGSFQNASLFKPQIYLPEMIDDPNDIKPADWDERPEIDDPKDKKPPKWDENAPEFIPDPLYPKPPKWKDNEPLFIPDPNATKPEEWNDDIDGEWDVPIIRNPYCLRFGCGKWVDRLIPNPNYYGPFIPRKIPNKAYKGPYLPRQIPNPDWKPQGSPVYPIGNIRRVGFVGRMDVASVHVEDIYIGDSMEKAEELKNERWVPVHVEDLERVKQKEIESKVQRIESDRKRKLQIGWDLALDASQTDRRVLIILISSVAIAILVLIVLVVVCCRKCAKKQTQIKSTPFDNTQQKLTEEKGLTQKPTDESKTADLVTPVQQDKTKNSARQRKNNSRTPARHE</sequence>
<dbReference type="SUPFAM" id="SSF49899">
    <property type="entry name" value="Concanavalin A-like lectins/glucanases"/>
    <property type="match status" value="1"/>
</dbReference>
<keyword evidence="6 8" id="KW-0472">Membrane</keyword>
<feature type="region of interest" description="Disordered" evidence="9">
    <location>
        <begin position="213"/>
        <end position="249"/>
    </location>
</feature>
<dbReference type="PRINTS" id="PR00626">
    <property type="entry name" value="CALRETICULIN"/>
</dbReference>
<feature type="transmembrane region" description="Helical" evidence="8">
    <location>
        <begin position="435"/>
        <end position="458"/>
    </location>
</feature>
<feature type="region of interest" description="Disordered" evidence="9">
    <location>
        <begin position="477"/>
        <end position="526"/>
    </location>
</feature>
<evidence type="ECO:0000256" key="4">
    <source>
        <dbReference type="ARBA" id="ARBA00022824"/>
    </source>
</evidence>
<evidence type="ECO:0000256" key="1">
    <source>
        <dbReference type="ARBA" id="ARBA00004389"/>
    </source>
</evidence>
<comment type="caution">
    <text evidence="10">The sequence shown here is derived from an EMBL/GenBank/DDBJ whole genome shotgun (WGS) entry which is preliminary data.</text>
</comment>
<dbReference type="PANTHER" id="PTHR11073">
    <property type="entry name" value="CALRETICULIN AND CALNEXIN"/>
    <property type="match status" value="1"/>
</dbReference>
<name>A0ABQ9WXE0_9EUKA</name>